<dbReference type="InterPro" id="IPR016187">
    <property type="entry name" value="CTDL_fold"/>
</dbReference>
<organism>
    <name type="scientific">Branchiostoma floridae</name>
    <name type="common">Florida lancelet</name>
    <name type="synonym">Amphioxus</name>
    <dbReference type="NCBI Taxonomy" id="7739"/>
    <lineage>
        <taxon>Eukaryota</taxon>
        <taxon>Metazoa</taxon>
        <taxon>Chordata</taxon>
        <taxon>Cephalochordata</taxon>
        <taxon>Leptocardii</taxon>
        <taxon>Amphioxiformes</taxon>
        <taxon>Branchiostomatidae</taxon>
        <taxon>Branchiostoma</taxon>
    </lineage>
</organism>
<feature type="compositionally biased region" description="Basic and acidic residues" evidence="1">
    <location>
        <begin position="33"/>
        <end position="44"/>
    </location>
</feature>
<dbReference type="EMBL" id="GG666627">
    <property type="protein sequence ID" value="EEN47737.1"/>
    <property type="molecule type" value="Genomic_DNA"/>
</dbReference>
<protein>
    <recommendedName>
        <fullName evidence="4">C-type lectin domain-containing protein</fullName>
    </recommendedName>
</protein>
<sequence length="340" mass="37870">MANPETTPLPEQEHEKGEGAGVTKPSSKLQQALHEDDVKEKDVTAPKISSAHQPSVPNIYTPAPTRGKHARKVKIESSSIAEKDLKIRSNATNREKHAYEHTIVGKQTESGPYGSAPGIHTDKQPAAVGPRYLHVGDHVVVCSGHESEHAYAYREAEEVSKGFEEDHCSHYSTIPEGAYGYKVPEEVNNAHEETSCSNDYDKPEDVYGYKDPKEVSFAYRAKVRVREIWSKWKFSRLYWLAMGCGLLFIASVVAAGILATHFLSTSDGRTSMSVLPGTLANMDAVRTKMEATNVPAHMDGLDRTVRATGKNWILGKWRRTGQWNDVRCDMKYPYICEKPI</sequence>
<keyword evidence="2" id="KW-1133">Transmembrane helix</keyword>
<evidence type="ECO:0000256" key="1">
    <source>
        <dbReference type="SAM" id="MobiDB-lite"/>
    </source>
</evidence>
<dbReference type="AlphaFoldDB" id="C3ZIL2"/>
<keyword evidence="2" id="KW-0812">Transmembrane</keyword>
<feature type="transmembrane region" description="Helical" evidence="2">
    <location>
        <begin position="237"/>
        <end position="263"/>
    </location>
</feature>
<name>C3ZIL2_BRAFL</name>
<gene>
    <name evidence="3" type="ORF">BRAFLDRAFT_80820</name>
</gene>
<evidence type="ECO:0000313" key="3">
    <source>
        <dbReference type="EMBL" id="EEN47737.1"/>
    </source>
</evidence>
<evidence type="ECO:0008006" key="4">
    <source>
        <dbReference type="Google" id="ProtNLM"/>
    </source>
</evidence>
<dbReference type="InParanoid" id="C3ZIL2"/>
<dbReference type="CDD" id="cd00037">
    <property type="entry name" value="CLECT"/>
    <property type="match status" value="1"/>
</dbReference>
<proteinExistence type="predicted"/>
<evidence type="ECO:0000256" key="2">
    <source>
        <dbReference type="SAM" id="Phobius"/>
    </source>
</evidence>
<dbReference type="SUPFAM" id="SSF56436">
    <property type="entry name" value="C-type lectin-like"/>
    <property type="match status" value="1"/>
</dbReference>
<accession>C3ZIL2</accession>
<keyword evidence="2" id="KW-0472">Membrane</keyword>
<feature type="region of interest" description="Disordered" evidence="1">
    <location>
        <begin position="1"/>
        <end position="76"/>
    </location>
</feature>
<reference evidence="3" key="1">
    <citation type="journal article" date="2008" name="Nature">
        <title>The amphioxus genome and the evolution of the chordate karyotype.</title>
        <authorList>
            <consortium name="US DOE Joint Genome Institute (JGI-PGF)"/>
            <person name="Putnam N.H."/>
            <person name="Butts T."/>
            <person name="Ferrier D.E.K."/>
            <person name="Furlong R.F."/>
            <person name="Hellsten U."/>
            <person name="Kawashima T."/>
            <person name="Robinson-Rechavi M."/>
            <person name="Shoguchi E."/>
            <person name="Terry A."/>
            <person name="Yu J.-K."/>
            <person name="Benito-Gutierrez E.L."/>
            <person name="Dubchak I."/>
            <person name="Garcia-Fernandez J."/>
            <person name="Gibson-Brown J.J."/>
            <person name="Grigoriev I.V."/>
            <person name="Horton A.C."/>
            <person name="de Jong P.J."/>
            <person name="Jurka J."/>
            <person name="Kapitonov V.V."/>
            <person name="Kohara Y."/>
            <person name="Kuroki Y."/>
            <person name="Lindquist E."/>
            <person name="Lucas S."/>
            <person name="Osoegawa K."/>
            <person name="Pennacchio L.A."/>
            <person name="Salamov A.A."/>
            <person name="Satou Y."/>
            <person name="Sauka-Spengler T."/>
            <person name="Schmutz J."/>
            <person name="Shin-I T."/>
            <person name="Toyoda A."/>
            <person name="Bronner-Fraser M."/>
            <person name="Fujiyama A."/>
            <person name="Holland L.Z."/>
            <person name="Holland P.W.H."/>
            <person name="Satoh N."/>
            <person name="Rokhsar D.S."/>
        </authorList>
    </citation>
    <scope>NUCLEOTIDE SEQUENCE [LARGE SCALE GENOMIC DNA]</scope>
    <source>
        <strain evidence="3">S238N-H82</strain>
        <tissue evidence="3">Testes</tissue>
    </source>
</reference>